<dbReference type="Proteomes" id="UP000243799">
    <property type="component" value="Unassembled WGS sequence"/>
</dbReference>
<dbReference type="SUPFAM" id="SSF52096">
    <property type="entry name" value="ClpP/crotonase"/>
    <property type="match status" value="1"/>
</dbReference>
<dbReference type="NCBIfam" id="NF006100">
    <property type="entry name" value="PRK08252.1"/>
    <property type="match status" value="1"/>
</dbReference>
<organism evidence="3 4">
    <name type="scientific">Amycolatopsis marina</name>
    <dbReference type="NCBI Taxonomy" id="490629"/>
    <lineage>
        <taxon>Bacteria</taxon>
        <taxon>Bacillati</taxon>
        <taxon>Actinomycetota</taxon>
        <taxon>Actinomycetes</taxon>
        <taxon>Pseudonocardiales</taxon>
        <taxon>Pseudonocardiaceae</taxon>
        <taxon>Amycolatopsis</taxon>
    </lineage>
</organism>
<dbReference type="Gene3D" id="1.10.12.10">
    <property type="entry name" value="Lyase 2-enoyl-coa Hydratase, Chain A, domain 2"/>
    <property type="match status" value="1"/>
</dbReference>
<sequence length="254" mass="27339">MTERVLFERRGHVAILTINRPERRNAFDLATAHEMESAIDQFEADDDLRVAVLTGAGEMFCAGQDIIAAARGEIGATERRGGGGIMAEPPEKPIIAAVEGHAVGGGLEVCLSCDLVVAARTAKMGLTEAKRGFPAMGGGLFRLPRRIPYAIAMEAAITGATWSAERFHELGLVNRLAEPGSALTVALELAEEIAAAGPVAVRASKAIVRRSQEWTDEESWTNQVPFIDQVLNSADYREGMAAFAEKRQPVWKGR</sequence>
<dbReference type="PROSITE" id="PS00166">
    <property type="entry name" value="ENOYL_COA_HYDRATASE"/>
    <property type="match status" value="1"/>
</dbReference>
<dbReference type="InterPro" id="IPR029045">
    <property type="entry name" value="ClpP/crotonase-like_dom_sf"/>
</dbReference>
<keyword evidence="4" id="KW-1185">Reference proteome</keyword>
<dbReference type="OrthoDB" id="4284283at2"/>
<dbReference type="Pfam" id="PF00378">
    <property type="entry name" value="ECH_1"/>
    <property type="match status" value="1"/>
</dbReference>
<dbReference type="PANTHER" id="PTHR43802:SF1">
    <property type="entry name" value="IP11341P-RELATED"/>
    <property type="match status" value="1"/>
</dbReference>
<dbReference type="STRING" id="490629.SAMN05216266_114108"/>
<dbReference type="Gene3D" id="3.30.300.220">
    <property type="match status" value="1"/>
</dbReference>
<dbReference type="InterPro" id="IPR014748">
    <property type="entry name" value="Enoyl-CoA_hydra_C"/>
</dbReference>
<dbReference type="AlphaFoldDB" id="A0A1I1BHH7"/>
<dbReference type="Gene3D" id="3.90.226.20">
    <property type="match status" value="1"/>
</dbReference>
<gene>
    <name evidence="3" type="ORF">SAMN05216266_114108</name>
</gene>
<accession>A0A1I1BHH7</accession>
<name>A0A1I1BHH7_9PSEU</name>
<dbReference type="InterPro" id="IPR018376">
    <property type="entry name" value="Enoyl-CoA_hyd/isom_CS"/>
</dbReference>
<dbReference type="CDD" id="cd06558">
    <property type="entry name" value="crotonase-like"/>
    <property type="match status" value="1"/>
</dbReference>
<dbReference type="InterPro" id="IPR001753">
    <property type="entry name" value="Enoyl-CoA_hydra/iso"/>
</dbReference>
<evidence type="ECO:0000313" key="4">
    <source>
        <dbReference type="Proteomes" id="UP000243799"/>
    </source>
</evidence>
<dbReference type="PANTHER" id="PTHR43802">
    <property type="entry name" value="ENOYL-COA HYDRATASE"/>
    <property type="match status" value="1"/>
</dbReference>
<dbReference type="GO" id="GO:0003824">
    <property type="term" value="F:catalytic activity"/>
    <property type="evidence" value="ECO:0007669"/>
    <property type="project" value="InterPro"/>
</dbReference>
<comment type="similarity">
    <text evidence="1 2">Belongs to the enoyl-CoA hydratase/isomerase family.</text>
</comment>
<evidence type="ECO:0000256" key="1">
    <source>
        <dbReference type="ARBA" id="ARBA00005254"/>
    </source>
</evidence>
<dbReference type="EMBL" id="FOKG01000014">
    <property type="protein sequence ID" value="SFB49835.1"/>
    <property type="molecule type" value="Genomic_DNA"/>
</dbReference>
<evidence type="ECO:0000256" key="2">
    <source>
        <dbReference type="RuleBase" id="RU003707"/>
    </source>
</evidence>
<evidence type="ECO:0000313" key="3">
    <source>
        <dbReference type="EMBL" id="SFB49835.1"/>
    </source>
</evidence>
<dbReference type="RefSeq" id="WP_091675241.1">
    <property type="nucleotide sequence ID" value="NZ_FOKG01000014.1"/>
</dbReference>
<protein>
    <submittedName>
        <fullName evidence="3">Short chain enoyl-CoA hydratase</fullName>
    </submittedName>
</protein>
<proteinExistence type="inferred from homology"/>
<reference evidence="4" key="1">
    <citation type="submission" date="2016-10" db="EMBL/GenBank/DDBJ databases">
        <authorList>
            <person name="Varghese N."/>
            <person name="Submissions S."/>
        </authorList>
    </citation>
    <scope>NUCLEOTIDE SEQUENCE [LARGE SCALE GENOMIC DNA]</scope>
    <source>
        <strain evidence="4">CGMCC 4.3568</strain>
    </source>
</reference>